<keyword evidence="2" id="KW-1185">Reference proteome</keyword>
<comment type="caution">
    <text evidence="1">The sequence shown here is derived from an EMBL/GenBank/DDBJ whole genome shotgun (WGS) entry which is preliminary data.</text>
</comment>
<proteinExistence type="predicted"/>
<evidence type="ECO:0000313" key="2">
    <source>
        <dbReference type="Proteomes" id="UP000273158"/>
    </source>
</evidence>
<dbReference type="RefSeq" id="WP_158597328.1">
    <property type="nucleotide sequence ID" value="NZ_RCDB01000003.1"/>
</dbReference>
<accession>A0A498C4B9</accession>
<dbReference type="EMBL" id="RCDB01000003">
    <property type="protein sequence ID" value="RLK47658.1"/>
    <property type="molecule type" value="Genomic_DNA"/>
</dbReference>
<organism evidence="1 2">
    <name type="scientific">Microbacterium telephonicum</name>
    <dbReference type="NCBI Taxonomy" id="1714841"/>
    <lineage>
        <taxon>Bacteria</taxon>
        <taxon>Bacillati</taxon>
        <taxon>Actinomycetota</taxon>
        <taxon>Actinomycetes</taxon>
        <taxon>Micrococcales</taxon>
        <taxon>Microbacteriaceae</taxon>
        <taxon>Microbacterium</taxon>
    </lineage>
</organism>
<reference evidence="1 2" key="1">
    <citation type="journal article" date="2015" name="Stand. Genomic Sci.">
        <title>Genomic Encyclopedia of Bacterial and Archaeal Type Strains, Phase III: the genomes of soil and plant-associated and newly described type strains.</title>
        <authorList>
            <person name="Whitman W.B."/>
            <person name="Woyke T."/>
            <person name="Klenk H.P."/>
            <person name="Zhou Y."/>
            <person name="Lilburn T.G."/>
            <person name="Beck B.J."/>
            <person name="De Vos P."/>
            <person name="Vandamme P."/>
            <person name="Eisen J.A."/>
            <person name="Garrity G."/>
            <person name="Hugenholtz P."/>
            <person name="Kyrpides N.C."/>
        </authorList>
    </citation>
    <scope>NUCLEOTIDE SEQUENCE [LARGE SCALE GENOMIC DNA]</scope>
    <source>
        <strain evidence="1 2">S2T63</strain>
    </source>
</reference>
<protein>
    <submittedName>
        <fullName evidence="1">Uncharacterized protein</fullName>
    </submittedName>
</protein>
<dbReference type="AlphaFoldDB" id="A0A498C4B9"/>
<dbReference type="Proteomes" id="UP000273158">
    <property type="component" value="Unassembled WGS sequence"/>
</dbReference>
<evidence type="ECO:0000313" key="1">
    <source>
        <dbReference type="EMBL" id="RLK47658.1"/>
    </source>
</evidence>
<name>A0A498C4B9_9MICO</name>
<sequence>MPDGVQRAMTRQIRCAWEIYATTKRGMEAGDALTAFDNWLDSIAETAIRDHTDGSE</sequence>
<gene>
    <name evidence="1" type="ORF">C7474_2254</name>
</gene>